<dbReference type="InterPro" id="IPR012337">
    <property type="entry name" value="RNaseH-like_sf"/>
</dbReference>
<dbReference type="Gene3D" id="3.30.420.10">
    <property type="entry name" value="Ribonuclease H-like superfamily/Ribonuclease H"/>
    <property type="match status" value="1"/>
</dbReference>
<dbReference type="PANTHER" id="PTHR35046:SF26">
    <property type="entry name" value="RNA-DIRECTED DNA POLYMERASE"/>
    <property type="match status" value="1"/>
</dbReference>
<protein>
    <recommendedName>
        <fullName evidence="2">Integrase catalytic domain-containing protein</fullName>
    </recommendedName>
</protein>
<evidence type="ECO:0000313" key="4">
    <source>
        <dbReference type="Proteomes" id="UP000765509"/>
    </source>
</evidence>
<dbReference type="PROSITE" id="PS50994">
    <property type="entry name" value="INTEGRASE"/>
    <property type="match status" value="1"/>
</dbReference>
<gene>
    <name evidence="3" type="ORF">O181_092427</name>
</gene>
<evidence type="ECO:0000313" key="3">
    <source>
        <dbReference type="EMBL" id="MBW0552712.1"/>
    </source>
</evidence>
<feature type="domain" description="Integrase catalytic" evidence="2">
    <location>
        <begin position="1"/>
        <end position="122"/>
    </location>
</feature>
<dbReference type="InterPro" id="IPR001584">
    <property type="entry name" value="Integrase_cat-core"/>
</dbReference>
<dbReference type="PANTHER" id="PTHR35046">
    <property type="entry name" value="ZINC KNUCKLE (CCHC-TYPE) FAMILY PROTEIN"/>
    <property type="match status" value="1"/>
</dbReference>
<dbReference type="EMBL" id="AVOT02058955">
    <property type="protein sequence ID" value="MBW0552712.1"/>
    <property type="molecule type" value="Genomic_DNA"/>
</dbReference>
<dbReference type="InterPro" id="IPR036397">
    <property type="entry name" value="RNaseH_sf"/>
</dbReference>
<dbReference type="GO" id="GO:0005634">
    <property type="term" value="C:nucleus"/>
    <property type="evidence" value="ECO:0007669"/>
    <property type="project" value="UniProtKB-ARBA"/>
</dbReference>
<comment type="caution">
    <text evidence="3">The sequence shown here is derived from an EMBL/GenBank/DDBJ whole genome shotgun (WGS) entry which is preliminary data.</text>
</comment>
<dbReference type="GO" id="GO:0003723">
    <property type="term" value="F:RNA binding"/>
    <property type="evidence" value="ECO:0007669"/>
    <property type="project" value="UniProtKB-KW"/>
</dbReference>
<evidence type="ECO:0000259" key="2">
    <source>
        <dbReference type="PROSITE" id="PS50994"/>
    </source>
</evidence>
<sequence>MNLVAGLPPGGDGSYNYSLVIVYRFSKTAIFLACHKYDIAMDTALLICNRLVSWTGRLTNIISDRYPKFNSALWTDINQCFGTKLSFSTAYHLKINGLDERLIQPLEEITRIFCEYVLKLKD</sequence>
<keyword evidence="1" id="KW-0694">RNA-binding</keyword>
<evidence type="ECO:0000256" key="1">
    <source>
        <dbReference type="ARBA" id="ARBA00022884"/>
    </source>
</evidence>
<dbReference type="AlphaFoldDB" id="A0A9Q3P9J3"/>
<dbReference type="SUPFAM" id="SSF53098">
    <property type="entry name" value="Ribonuclease H-like"/>
    <property type="match status" value="1"/>
</dbReference>
<organism evidence="3 4">
    <name type="scientific">Austropuccinia psidii MF-1</name>
    <dbReference type="NCBI Taxonomy" id="1389203"/>
    <lineage>
        <taxon>Eukaryota</taxon>
        <taxon>Fungi</taxon>
        <taxon>Dikarya</taxon>
        <taxon>Basidiomycota</taxon>
        <taxon>Pucciniomycotina</taxon>
        <taxon>Pucciniomycetes</taxon>
        <taxon>Pucciniales</taxon>
        <taxon>Sphaerophragmiaceae</taxon>
        <taxon>Austropuccinia</taxon>
    </lineage>
</organism>
<name>A0A9Q3P9J3_9BASI</name>
<keyword evidence="4" id="KW-1185">Reference proteome</keyword>
<proteinExistence type="predicted"/>
<reference evidence="3" key="1">
    <citation type="submission" date="2021-03" db="EMBL/GenBank/DDBJ databases">
        <title>Draft genome sequence of rust myrtle Austropuccinia psidii MF-1, a brazilian biotype.</title>
        <authorList>
            <person name="Quecine M.C."/>
            <person name="Pachon D.M.R."/>
            <person name="Bonatelli M.L."/>
            <person name="Correr F.H."/>
            <person name="Franceschini L.M."/>
            <person name="Leite T.F."/>
            <person name="Margarido G.R.A."/>
            <person name="Almeida C.A."/>
            <person name="Ferrarezi J.A."/>
            <person name="Labate C.A."/>
        </authorList>
    </citation>
    <scope>NUCLEOTIDE SEQUENCE</scope>
    <source>
        <strain evidence="3">MF-1</strain>
    </source>
</reference>
<dbReference type="GO" id="GO:0015074">
    <property type="term" value="P:DNA integration"/>
    <property type="evidence" value="ECO:0007669"/>
    <property type="project" value="InterPro"/>
</dbReference>
<dbReference type="Proteomes" id="UP000765509">
    <property type="component" value="Unassembled WGS sequence"/>
</dbReference>
<accession>A0A9Q3P9J3</accession>